<proteinExistence type="predicted"/>
<dbReference type="PANTHER" id="PTHR47890:SF1">
    <property type="entry name" value="LD24308P"/>
    <property type="match status" value="1"/>
</dbReference>
<name>A0A139WAG8_TRICA</name>
<dbReference type="EMBL" id="KQ971409">
    <property type="protein sequence ID" value="KYB24898.1"/>
    <property type="molecule type" value="Genomic_DNA"/>
</dbReference>
<reference evidence="1 2" key="1">
    <citation type="journal article" date="2008" name="Nature">
        <title>The genome of the model beetle and pest Tribolium castaneum.</title>
        <authorList>
            <consortium name="Tribolium Genome Sequencing Consortium"/>
            <person name="Richards S."/>
            <person name="Gibbs R.A."/>
            <person name="Weinstock G.M."/>
            <person name="Brown S.J."/>
            <person name="Denell R."/>
            <person name="Beeman R.W."/>
            <person name="Gibbs R."/>
            <person name="Beeman R.W."/>
            <person name="Brown S.J."/>
            <person name="Bucher G."/>
            <person name="Friedrich M."/>
            <person name="Grimmelikhuijzen C.J."/>
            <person name="Klingler M."/>
            <person name="Lorenzen M."/>
            <person name="Richards S."/>
            <person name="Roth S."/>
            <person name="Schroder R."/>
            <person name="Tautz D."/>
            <person name="Zdobnov E.M."/>
            <person name="Muzny D."/>
            <person name="Gibbs R.A."/>
            <person name="Weinstock G.M."/>
            <person name="Attaway T."/>
            <person name="Bell S."/>
            <person name="Buhay C.J."/>
            <person name="Chandrabose M.N."/>
            <person name="Chavez D."/>
            <person name="Clerk-Blankenburg K.P."/>
            <person name="Cree A."/>
            <person name="Dao M."/>
            <person name="Davis C."/>
            <person name="Chacko J."/>
            <person name="Dinh H."/>
            <person name="Dugan-Rocha S."/>
            <person name="Fowler G."/>
            <person name="Garner T.T."/>
            <person name="Garnes J."/>
            <person name="Gnirke A."/>
            <person name="Hawes A."/>
            <person name="Hernandez J."/>
            <person name="Hines S."/>
            <person name="Holder M."/>
            <person name="Hume J."/>
            <person name="Jhangiani S.N."/>
            <person name="Joshi V."/>
            <person name="Khan Z.M."/>
            <person name="Jackson L."/>
            <person name="Kovar C."/>
            <person name="Kowis A."/>
            <person name="Lee S."/>
            <person name="Lewis L.R."/>
            <person name="Margolis J."/>
            <person name="Morgan M."/>
            <person name="Nazareth L.V."/>
            <person name="Nguyen N."/>
            <person name="Okwuonu G."/>
            <person name="Parker D."/>
            <person name="Richards S."/>
            <person name="Ruiz S.J."/>
            <person name="Santibanez J."/>
            <person name="Savard J."/>
            <person name="Scherer S.E."/>
            <person name="Schneider B."/>
            <person name="Sodergren E."/>
            <person name="Tautz D."/>
            <person name="Vattahil S."/>
            <person name="Villasana D."/>
            <person name="White C.S."/>
            <person name="Wright R."/>
            <person name="Park Y."/>
            <person name="Beeman R.W."/>
            <person name="Lord J."/>
            <person name="Oppert B."/>
            <person name="Lorenzen M."/>
            <person name="Brown S."/>
            <person name="Wang L."/>
            <person name="Savard J."/>
            <person name="Tautz D."/>
            <person name="Richards S."/>
            <person name="Weinstock G."/>
            <person name="Gibbs R.A."/>
            <person name="Liu Y."/>
            <person name="Worley K."/>
            <person name="Weinstock G."/>
            <person name="Elsik C.G."/>
            <person name="Reese J.T."/>
            <person name="Elhaik E."/>
            <person name="Landan G."/>
            <person name="Graur D."/>
            <person name="Arensburger P."/>
            <person name="Atkinson P."/>
            <person name="Beeman R.W."/>
            <person name="Beidler J."/>
            <person name="Brown S.J."/>
            <person name="Demuth J.P."/>
            <person name="Drury D.W."/>
            <person name="Du Y.Z."/>
            <person name="Fujiwara H."/>
            <person name="Lorenzen M."/>
            <person name="Maselli V."/>
            <person name="Osanai M."/>
            <person name="Park Y."/>
            <person name="Robertson H.M."/>
            <person name="Tu Z."/>
            <person name="Wang J.J."/>
            <person name="Wang S."/>
            <person name="Richards S."/>
            <person name="Song H."/>
            <person name="Zhang L."/>
            <person name="Sodergren E."/>
            <person name="Werner D."/>
            <person name="Stanke M."/>
            <person name="Morgenstern B."/>
            <person name="Solovyev V."/>
            <person name="Kosarev P."/>
            <person name="Brown G."/>
            <person name="Chen H.C."/>
            <person name="Ermolaeva O."/>
            <person name="Hlavina W."/>
            <person name="Kapustin Y."/>
            <person name="Kiryutin B."/>
            <person name="Kitts P."/>
            <person name="Maglott D."/>
            <person name="Pruitt K."/>
            <person name="Sapojnikov V."/>
            <person name="Souvorov A."/>
            <person name="Mackey A.J."/>
            <person name="Waterhouse R.M."/>
            <person name="Wyder S."/>
            <person name="Zdobnov E.M."/>
            <person name="Zdobnov E.M."/>
            <person name="Wyder S."/>
            <person name="Kriventseva E.V."/>
            <person name="Kadowaki T."/>
            <person name="Bork P."/>
            <person name="Aranda M."/>
            <person name="Bao R."/>
            <person name="Beermann A."/>
            <person name="Berns N."/>
            <person name="Bolognesi R."/>
            <person name="Bonneton F."/>
            <person name="Bopp D."/>
            <person name="Brown S.J."/>
            <person name="Bucher G."/>
            <person name="Butts T."/>
            <person name="Chaumot A."/>
            <person name="Denell R.E."/>
            <person name="Ferrier D.E."/>
            <person name="Friedrich M."/>
            <person name="Gordon C.M."/>
            <person name="Jindra M."/>
            <person name="Klingler M."/>
            <person name="Lan Q."/>
            <person name="Lattorff H.M."/>
            <person name="Laudet V."/>
            <person name="von Levetsow C."/>
            <person name="Liu Z."/>
            <person name="Lutz R."/>
            <person name="Lynch J.A."/>
            <person name="da Fonseca R.N."/>
            <person name="Posnien N."/>
            <person name="Reuter R."/>
            <person name="Roth S."/>
            <person name="Savard J."/>
            <person name="Schinko J.B."/>
            <person name="Schmitt C."/>
            <person name="Schoppmeier M."/>
            <person name="Schroder R."/>
            <person name="Shippy T.D."/>
            <person name="Simonnet F."/>
            <person name="Marques-Souza H."/>
            <person name="Tautz D."/>
            <person name="Tomoyasu Y."/>
            <person name="Trauner J."/>
            <person name="Van der Zee M."/>
            <person name="Vervoort M."/>
            <person name="Wittkopp N."/>
            <person name="Wimmer E.A."/>
            <person name="Yang X."/>
            <person name="Jones A.K."/>
            <person name="Sattelle D.B."/>
            <person name="Ebert P.R."/>
            <person name="Nelson D."/>
            <person name="Scott J.G."/>
            <person name="Beeman R.W."/>
            <person name="Muthukrishnan S."/>
            <person name="Kramer K.J."/>
            <person name="Arakane Y."/>
            <person name="Beeman R.W."/>
            <person name="Zhu Q."/>
            <person name="Hogenkamp D."/>
            <person name="Dixit R."/>
            <person name="Oppert B."/>
            <person name="Jiang H."/>
            <person name="Zou Z."/>
            <person name="Marshall J."/>
            <person name="Elpidina E."/>
            <person name="Vinokurov K."/>
            <person name="Oppert C."/>
            <person name="Zou Z."/>
            <person name="Evans J."/>
            <person name="Lu Z."/>
            <person name="Zhao P."/>
            <person name="Sumathipala N."/>
            <person name="Altincicek B."/>
            <person name="Vilcinskas A."/>
            <person name="Williams M."/>
            <person name="Hultmark D."/>
            <person name="Hetru C."/>
            <person name="Jiang H."/>
            <person name="Grimmelikhuijzen C.J."/>
            <person name="Hauser F."/>
            <person name="Cazzamali G."/>
            <person name="Williamson M."/>
            <person name="Park Y."/>
            <person name="Li B."/>
            <person name="Tanaka Y."/>
            <person name="Predel R."/>
            <person name="Neupert S."/>
            <person name="Schachtner J."/>
            <person name="Verleyen P."/>
            <person name="Raible F."/>
            <person name="Bork P."/>
            <person name="Friedrich M."/>
            <person name="Walden K.K."/>
            <person name="Robertson H.M."/>
            <person name="Angeli S."/>
            <person name="Foret S."/>
            <person name="Bucher G."/>
            <person name="Schuetz S."/>
            <person name="Maleszka R."/>
            <person name="Wimmer E.A."/>
            <person name="Beeman R.W."/>
            <person name="Lorenzen M."/>
            <person name="Tomoyasu Y."/>
            <person name="Miller S.C."/>
            <person name="Grossmann D."/>
            <person name="Bucher G."/>
        </authorList>
    </citation>
    <scope>NUCLEOTIDE SEQUENCE [LARGE SCALE GENOMIC DNA]</scope>
    <source>
        <strain evidence="1 2">Georgia GA2</strain>
    </source>
</reference>
<dbReference type="eggNOG" id="ENOG502QPIF">
    <property type="taxonomic scope" value="Eukaryota"/>
</dbReference>
<sequence length="494" mass="57422">MYLKRRIYKQITSIDFLEPFLKRLKFNKDFCNILQSPQQIFYNFVNIVLLTHGKAFVLHQTAYNIINLYEKFDVANKIHQSRAEFIRDINNIIRMLIKNNVENISRELWRCNPDKHIRGKTYLEITNFLHGYIINKKNLDPKKQCVNECDSFKMTAIQNCDDDIDEPWCFKESPCSRIISCTYIDSSMDVCLANVPRDNRRYHHIELGNGTFFGTNQQCTRPKINLATYSESLIFKCSYCFCLCDEGQGSYSDRYINLRISMSNISDNRVVTGLRFIKHNRIVHLQVQEGKLLEKGNINPTTVQWVPPEDYKITDRDIYKGQDYHTISWEERTIELTKVIAKAGSVVTGVRFKRTFGSLNLQVLTTAFDFNTGKLEKNSDSDWGIFESAPYFNIRHKFRLKVNLNPSDVPVRTNLDFTDFSENMYIEFANTDYRKDAGQTTIPFFDAQAVNSTTPTPLSGIGLFHKGRKGYGGFIAPKIITYDFSRHILNQIDP</sequence>
<accession>A0A139WAG8</accession>
<organism evidence="1 2">
    <name type="scientific">Tribolium castaneum</name>
    <name type="common">Red flour beetle</name>
    <dbReference type="NCBI Taxonomy" id="7070"/>
    <lineage>
        <taxon>Eukaryota</taxon>
        <taxon>Metazoa</taxon>
        <taxon>Ecdysozoa</taxon>
        <taxon>Arthropoda</taxon>
        <taxon>Hexapoda</taxon>
        <taxon>Insecta</taxon>
        <taxon>Pterygota</taxon>
        <taxon>Neoptera</taxon>
        <taxon>Endopterygota</taxon>
        <taxon>Coleoptera</taxon>
        <taxon>Polyphaga</taxon>
        <taxon>Cucujiformia</taxon>
        <taxon>Tenebrionidae</taxon>
        <taxon>Tenebrionidae incertae sedis</taxon>
        <taxon>Tribolium</taxon>
    </lineage>
</organism>
<dbReference type="AlphaFoldDB" id="A0A139WAG8"/>
<keyword evidence="2" id="KW-1185">Reference proteome</keyword>
<evidence type="ECO:0000313" key="1">
    <source>
        <dbReference type="EMBL" id="KYB24898.1"/>
    </source>
</evidence>
<protein>
    <submittedName>
        <fullName evidence="1">Uncharacterized protein</fullName>
    </submittedName>
</protein>
<evidence type="ECO:0000313" key="2">
    <source>
        <dbReference type="Proteomes" id="UP000007266"/>
    </source>
</evidence>
<dbReference type="InParanoid" id="A0A139WAG8"/>
<dbReference type="PANTHER" id="PTHR47890">
    <property type="entry name" value="LD24308P"/>
    <property type="match status" value="1"/>
</dbReference>
<dbReference type="Proteomes" id="UP000007266">
    <property type="component" value="Unassembled WGS sequence"/>
</dbReference>
<dbReference type="InterPro" id="IPR032062">
    <property type="entry name" value="DUF4803"/>
</dbReference>
<dbReference type="Pfam" id="PF16061">
    <property type="entry name" value="DUF4803"/>
    <property type="match status" value="1"/>
</dbReference>
<gene>
    <name evidence="1" type="primary">AUGUSTUS-3.0.2_31805</name>
    <name evidence="1" type="ORF">TcasGA2_TC031805</name>
</gene>
<reference evidence="1 2" key="2">
    <citation type="journal article" date="2010" name="Nucleic Acids Res.">
        <title>BeetleBase in 2010: revisions to provide comprehensive genomic information for Tribolium castaneum.</title>
        <authorList>
            <person name="Kim H.S."/>
            <person name="Murphy T."/>
            <person name="Xia J."/>
            <person name="Caragea D."/>
            <person name="Park Y."/>
            <person name="Beeman R.W."/>
            <person name="Lorenzen M.D."/>
            <person name="Butcher S."/>
            <person name="Manak J.R."/>
            <person name="Brown S.J."/>
        </authorList>
    </citation>
    <scope>NUCLEOTIDE SEQUENCE [LARGE SCALE GENOMIC DNA]</scope>
    <source>
        <strain evidence="1 2">Georgia GA2</strain>
    </source>
</reference>